<dbReference type="GO" id="GO:0015074">
    <property type="term" value="P:DNA integration"/>
    <property type="evidence" value="ECO:0007669"/>
    <property type="project" value="InterPro"/>
</dbReference>
<dbReference type="SUPFAM" id="SSF56349">
    <property type="entry name" value="DNA breaking-rejoining enzymes"/>
    <property type="match status" value="1"/>
</dbReference>
<reference evidence="5 6" key="1">
    <citation type="journal article" date="2014" name="BMC Genomics">
        <title>The genome and occlusion bodies of marine Penaeus monodon nudivirus (PmNV, also known as MBV and PemoNPV) suggest that it should be assigned to a new nudivirus genus that is distinct from the terrestrial nudiviruses.</title>
        <authorList>
            <person name="Yang Y.T."/>
            <person name="Lee D.Y."/>
            <person name="Wang Y."/>
            <person name="Hu J.M."/>
            <person name="Li W.H."/>
            <person name="Leu J.H."/>
            <person name="Chang G.D."/>
            <person name="Ke H.M."/>
            <person name="Kang S.T."/>
            <person name="Lin S.S."/>
            <person name="Kou G.H."/>
            <person name="Lo C.F."/>
        </authorList>
    </citation>
    <scope>NUCLEOTIDE SEQUENCE [LARGE SCALE GENOMIC DNA]</scope>
    <source>
        <strain evidence="5">Indonesia</strain>
    </source>
</reference>
<dbReference type="PANTHER" id="PTHR30349:SF41">
    <property type="entry name" value="INTEGRASE_RECOMBINASE PROTEIN MJ0367-RELATED"/>
    <property type="match status" value="1"/>
</dbReference>
<dbReference type="InterPro" id="IPR011010">
    <property type="entry name" value="DNA_brk_join_enz"/>
</dbReference>
<sequence length="306" mass="36364">MEFINATQYEKDIQTLKYKPKTINIPIYIAKIIHDNDLMSIDNKDDRAKIFLRALYFRRLKASTVSRYFNRLKPYLFPDTEILPNSLVFDDHYGKRDQIRGSNLESIEKLIHFVKYKLDDNVIYKWPILISAYSGLRINEVCSITMKTLQELSEKKPVVSVKRKNNTDWQVVYYKEFEDLIDYIINKGCKKRYELYINNFIDQRLYPFTKQALHNHLKTYYQYANEGVLPAKGFGMHSLRYYLATTLFERTNKIEIAQTLMGHKSHKTTHMYIKSNNNKRSADLENLYSVNTLYKKIKTIINEGSR</sequence>
<dbReference type="Pfam" id="PF00589">
    <property type="entry name" value="Phage_integrase"/>
    <property type="match status" value="1"/>
</dbReference>
<evidence type="ECO:0000313" key="5">
    <source>
        <dbReference type="EMBL" id="AII15843.1"/>
    </source>
</evidence>
<evidence type="ECO:0000259" key="4">
    <source>
        <dbReference type="PROSITE" id="PS51898"/>
    </source>
</evidence>
<evidence type="ECO:0000256" key="3">
    <source>
        <dbReference type="ARBA" id="ARBA00023172"/>
    </source>
</evidence>
<dbReference type="PROSITE" id="PS51898">
    <property type="entry name" value="TYR_RECOMBINASE"/>
    <property type="match status" value="1"/>
</dbReference>
<name>A0A076FD33_9VIRU</name>
<organism evidence="5 6">
    <name type="scientific">Penaeus monodon nudivirus</name>
    <dbReference type="NCBI Taxonomy" id="1529056"/>
    <lineage>
        <taxon>Viruses</taxon>
        <taxon>Viruses incertae sedis</taxon>
        <taxon>Naldaviricetes</taxon>
        <taxon>Lefavirales</taxon>
        <taxon>Nudiviridae</taxon>
        <taxon>Gammanudivirus</taxon>
        <taxon>Gammanudivirus pemonodonis</taxon>
    </lineage>
</organism>
<keyword evidence="6" id="KW-1185">Reference proteome</keyword>
<dbReference type="GO" id="GO:0006310">
    <property type="term" value="P:DNA recombination"/>
    <property type="evidence" value="ECO:0007669"/>
    <property type="project" value="UniProtKB-KW"/>
</dbReference>
<dbReference type="CDD" id="cd00397">
    <property type="entry name" value="DNA_BRE_C"/>
    <property type="match status" value="1"/>
</dbReference>
<comment type="similarity">
    <text evidence="1">Belongs to the 'phage' integrase family.</text>
</comment>
<evidence type="ECO:0000313" key="6">
    <source>
        <dbReference type="Proteomes" id="UP000203413"/>
    </source>
</evidence>
<keyword evidence="3" id="KW-0233">DNA recombination</keyword>
<evidence type="ECO:0000256" key="1">
    <source>
        <dbReference type="ARBA" id="ARBA00008857"/>
    </source>
</evidence>
<dbReference type="KEGG" id="vg:20098361"/>
<dbReference type="InterPro" id="IPR050090">
    <property type="entry name" value="Tyrosine_recombinase_XerCD"/>
</dbReference>
<evidence type="ECO:0000256" key="2">
    <source>
        <dbReference type="ARBA" id="ARBA00023125"/>
    </source>
</evidence>
<dbReference type="InterPro" id="IPR002104">
    <property type="entry name" value="Integrase_catalytic"/>
</dbReference>
<dbReference type="RefSeq" id="YP_009051893.1">
    <property type="nucleotide sequence ID" value="NC_024692.1"/>
</dbReference>
<keyword evidence="2" id="KW-0238">DNA-binding</keyword>
<dbReference type="Gene3D" id="1.10.443.10">
    <property type="entry name" value="Intergrase catalytic core"/>
    <property type="match status" value="1"/>
</dbReference>
<dbReference type="Proteomes" id="UP000203413">
    <property type="component" value="Segment"/>
</dbReference>
<accession>A0A076FD33</accession>
<dbReference type="PANTHER" id="PTHR30349">
    <property type="entry name" value="PHAGE INTEGRASE-RELATED"/>
    <property type="match status" value="1"/>
</dbReference>
<dbReference type="InterPro" id="IPR013762">
    <property type="entry name" value="Integrase-like_cat_sf"/>
</dbReference>
<gene>
    <name evidence="5" type="ORF">PmNV_055</name>
</gene>
<dbReference type="OrthoDB" id="25209at10239"/>
<dbReference type="GO" id="GO:0003677">
    <property type="term" value="F:DNA binding"/>
    <property type="evidence" value="ECO:0007669"/>
    <property type="project" value="UniProtKB-KW"/>
</dbReference>
<protein>
    <submittedName>
        <fullName evidence="5">Integrase</fullName>
    </submittedName>
</protein>
<feature type="domain" description="Tyr recombinase" evidence="4">
    <location>
        <begin position="97"/>
        <end position="289"/>
    </location>
</feature>
<dbReference type="GeneID" id="20098361"/>
<proteinExistence type="inferred from homology"/>
<dbReference type="EMBL" id="KJ184318">
    <property type="protein sequence ID" value="AII15843.1"/>
    <property type="molecule type" value="Genomic_DNA"/>
</dbReference>